<keyword evidence="2" id="KW-0808">Transferase</keyword>
<keyword evidence="3" id="KW-1185">Reference proteome</keyword>
<evidence type="ECO:0000313" key="2">
    <source>
        <dbReference type="EMBL" id="QDV69731.1"/>
    </source>
</evidence>
<dbReference type="EC" id="2.3.1.189" evidence="2"/>
<organism evidence="2 3">
    <name type="scientific">Rosistilla carotiformis</name>
    <dbReference type="NCBI Taxonomy" id="2528017"/>
    <lineage>
        <taxon>Bacteria</taxon>
        <taxon>Pseudomonadati</taxon>
        <taxon>Planctomycetota</taxon>
        <taxon>Planctomycetia</taxon>
        <taxon>Pirellulales</taxon>
        <taxon>Pirellulaceae</taxon>
        <taxon>Rosistilla</taxon>
    </lineage>
</organism>
<dbReference type="GO" id="GO:0035447">
    <property type="term" value="F:mycothiol synthase activity"/>
    <property type="evidence" value="ECO:0007669"/>
    <property type="project" value="UniProtKB-EC"/>
</dbReference>
<dbReference type="SUPFAM" id="SSF55729">
    <property type="entry name" value="Acyl-CoA N-acyltransferases (Nat)"/>
    <property type="match status" value="1"/>
</dbReference>
<name>A0A518JW17_9BACT</name>
<accession>A0A518JW17</accession>
<feature type="domain" description="N-acetyltransferase" evidence="1">
    <location>
        <begin position="142"/>
        <end position="283"/>
    </location>
</feature>
<dbReference type="PROSITE" id="PS51186">
    <property type="entry name" value="GNAT"/>
    <property type="match status" value="1"/>
</dbReference>
<dbReference type="Gene3D" id="3.40.630.30">
    <property type="match status" value="1"/>
</dbReference>
<evidence type="ECO:0000259" key="1">
    <source>
        <dbReference type="PROSITE" id="PS51186"/>
    </source>
</evidence>
<dbReference type="Proteomes" id="UP000315082">
    <property type="component" value="Chromosome"/>
</dbReference>
<keyword evidence="2" id="KW-0012">Acyltransferase</keyword>
<gene>
    <name evidence="2" type="primary">mshD</name>
    <name evidence="2" type="ORF">Poly24_34480</name>
</gene>
<dbReference type="InterPro" id="IPR016181">
    <property type="entry name" value="Acyl_CoA_acyltransferase"/>
</dbReference>
<proteinExistence type="predicted"/>
<dbReference type="InterPro" id="IPR000182">
    <property type="entry name" value="GNAT_dom"/>
</dbReference>
<reference evidence="2 3" key="1">
    <citation type="submission" date="2019-02" db="EMBL/GenBank/DDBJ databases">
        <title>Deep-cultivation of Planctomycetes and their phenomic and genomic characterization uncovers novel biology.</title>
        <authorList>
            <person name="Wiegand S."/>
            <person name="Jogler M."/>
            <person name="Boedeker C."/>
            <person name="Pinto D."/>
            <person name="Vollmers J."/>
            <person name="Rivas-Marin E."/>
            <person name="Kohn T."/>
            <person name="Peeters S.H."/>
            <person name="Heuer A."/>
            <person name="Rast P."/>
            <person name="Oberbeckmann S."/>
            <person name="Bunk B."/>
            <person name="Jeske O."/>
            <person name="Meyerdierks A."/>
            <person name="Storesund J.E."/>
            <person name="Kallscheuer N."/>
            <person name="Luecker S."/>
            <person name="Lage O.M."/>
            <person name="Pohl T."/>
            <person name="Merkel B.J."/>
            <person name="Hornburger P."/>
            <person name="Mueller R.-W."/>
            <person name="Bruemmer F."/>
            <person name="Labrenz M."/>
            <person name="Spormann A.M."/>
            <person name="Op den Camp H."/>
            <person name="Overmann J."/>
            <person name="Amann R."/>
            <person name="Jetten M.S.M."/>
            <person name="Mascher T."/>
            <person name="Medema M.H."/>
            <person name="Devos D.P."/>
            <person name="Kaster A.-K."/>
            <person name="Ovreas L."/>
            <person name="Rohde M."/>
            <person name="Galperin M.Y."/>
            <person name="Jogler C."/>
        </authorList>
    </citation>
    <scope>NUCLEOTIDE SEQUENCE [LARGE SCALE GENOMIC DNA]</scope>
    <source>
        <strain evidence="2 3">Poly24</strain>
    </source>
</reference>
<dbReference type="EMBL" id="CP036348">
    <property type="protein sequence ID" value="QDV69731.1"/>
    <property type="molecule type" value="Genomic_DNA"/>
</dbReference>
<protein>
    <submittedName>
        <fullName evidence="2">Mycothiol acetyltransferase</fullName>
        <ecNumber evidence="2">2.3.1.189</ecNumber>
    </submittedName>
</protein>
<evidence type="ECO:0000313" key="3">
    <source>
        <dbReference type="Proteomes" id="UP000315082"/>
    </source>
</evidence>
<dbReference type="Pfam" id="PF00583">
    <property type="entry name" value="Acetyltransf_1"/>
    <property type="match status" value="1"/>
</dbReference>
<dbReference type="KEGG" id="rcf:Poly24_34480"/>
<dbReference type="AlphaFoldDB" id="A0A518JW17"/>
<sequence>MRRHLITSSVAGALKNPDAKTVCLVVEQQDTLQAAAIASALPGGTGVIVGLRVRDDESGNSTSLDRQAIARRLFERLREYLQSLDVCFVQATCDIKEPPTELIAAGMQHLADLQYLSAEAAAMTDTPSPQLTFIDATAISESELEELTRQTYIDTRDCPSMNQYRSAAETLASYRAMPQHDPSAWRIAQLDGVSIGCVLTLPFVDSSALELTYMGIVPSARGHRWGASLVAEAGRIARQRALQTVNLGVDRNNDPAQSVYERFGFTAFFGEAVWGRRIDQDLPPSDTQPES</sequence>